<dbReference type="STRING" id="4829.A0A163MTD8"/>
<evidence type="ECO:0000256" key="4">
    <source>
        <dbReference type="ARBA" id="ARBA00022771"/>
    </source>
</evidence>
<evidence type="ECO:0000313" key="15">
    <source>
        <dbReference type="Proteomes" id="UP000078561"/>
    </source>
</evidence>
<keyword evidence="5" id="KW-0378">Hydrolase</keyword>
<feature type="compositionally biased region" description="Acidic residues" evidence="10">
    <location>
        <begin position="44"/>
        <end position="55"/>
    </location>
</feature>
<evidence type="ECO:0000256" key="2">
    <source>
        <dbReference type="ARBA" id="ARBA00022723"/>
    </source>
</evidence>
<keyword evidence="3" id="KW-0547">Nucleotide-binding</keyword>
<dbReference type="Pfam" id="PF13445">
    <property type="entry name" value="zf-RING_UBOX"/>
    <property type="match status" value="1"/>
</dbReference>
<dbReference type="InterPro" id="IPR050628">
    <property type="entry name" value="SNF2_RAD54_helicase_TF"/>
</dbReference>
<dbReference type="Gene3D" id="3.40.50.300">
    <property type="entry name" value="P-loop containing nucleotide triphosphate hydrolases"/>
    <property type="match status" value="1"/>
</dbReference>
<dbReference type="OMA" id="FGECGHI"/>
<dbReference type="CDD" id="cd16449">
    <property type="entry name" value="RING-HC"/>
    <property type="match status" value="1"/>
</dbReference>
<dbReference type="InterPro" id="IPR027370">
    <property type="entry name" value="Znf-RING_euk"/>
</dbReference>
<dbReference type="Gene3D" id="3.30.40.10">
    <property type="entry name" value="Zinc/RING finger domain, C3HC4 (zinc finger)"/>
    <property type="match status" value="1"/>
</dbReference>
<dbReference type="GO" id="GO:0008270">
    <property type="term" value="F:zinc ion binding"/>
    <property type="evidence" value="ECO:0007669"/>
    <property type="project" value="UniProtKB-KW"/>
</dbReference>
<keyword evidence="8" id="KW-0067">ATP-binding</keyword>
<feature type="compositionally biased region" description="Polar residues" evidence="10">
    <location>
        <begin position="81"/>
        <end position="90"/>
    </location>
</feature>
<dbReference type="SMART" id="SM00490">
    <property type="entry name" value="HELICc"/>
    <property type="match status" value="1"/>
</dbReference>
<evidence type="ECO:0008006" key="16">
    <source>
        <dbReference type="Google" id="ProtNLM"/>
    </source>
</evidence>
<dbReference type="GO" id="GO:0005737">
    <property type="term" value="C:cytoplasm"/>
    <property type="evidence" value="ECO:0007669"/>
    <property type="project" value="TreeGrafter"/>
</dbReference>
<feature type="compositionally biased region" description="Low complexity" evidence="10">
    <location>
        <begin position="56"/>
        <end position="80"/>
    </location>
</feature>
<keyword evidence="6" id="KW-0347">Helicase</keyword>
<evidence type="ECO:0000256" key="6">
    <source>
        <dbReference type="ARBA" id="ARBA00022806"/>
    </source>
</evidence>
<keyword evidence="4 9" id="KW-0863">Zinc-finger</keyword>
<dbReference type="FunCoup" id="A0A163MTD8">
    <property type="interactions" value="479"/>
</dbReference>
<dbReference type="InterPro" id="IPR027417">
    <property type="entry name" value="P-loop_NTPase"/>
</dbReference>
<evidence type="ECO:0000256" key="8">
    <source>
        <dbReference type="ARBA" id="ARBA00022840"/>
    </source>
</evidence>
<dbReference type="SUPFAM" id="SSF57850">
    <property type="entry name" value="RING/U-box"/>
    <property type="match status" value="1"/>
</dbReference>
<dbReference type="PROSITE" id="PS50089">
    <property type="entry name" value="ZF_RING_2"/>
    <property type="match status" value="1"/>
</dbReference>
<evidence type="ECO:0000313" key="14">
    <source>
        <dbReference type="EMBL" id="SAM08481.1"/>
    </source>
</evidence>
<dbReference type="GO" id="GO:0016787">
    <property type="term" value="F:hydrolase activity"/>
    <property type="evidence" value="ECO:0007669"/>
    <property type="project" value="UniProtKB-KW"/>
</dbReference>
<dbReference type="SMART" id="SM00487">
    <property type="entry name" value="DEXDc"/>
    <property type="match status" value="1"/>
</dbReference>
<organism evidence="14">
    <name type="scientific">Absidia glauca</name>
    <name type="common">Pin mould</name>
    <dbReference type="NCBI Taxonomy" id="4829"/>
    <lineage>
        <taxon>Eukaryota</taxon>
        <taxon>Fungi</taxon>
        <taxon>Fungi incertae sedis</taxon>
        <taxon>Mucoromycota</taxon>
        <taxon>Mucoromycotina</taxon>
        <taxon>Mucoromycetes</taxon>
        <taxon>Mucorales</taxon>
        <taxon>Cunninghamellaceae</taxon>
        <taxon>Absidia</taxon>
    </lineage>
</organism>
<dbReference type="InterPro" id="IPR001650">
    <property type="entry name" value="Helicase_C-like"/>
</dbReference>
<feature type="compositionally biased region" description="Acidic residues" evidence="10">
    <location>
        <begin position="871"/>
        <end position="881"/>
    </location>
</feature>
<name>A0A163MTD8_ABSGL</name>
<dbReference type="Pfam" id="PF00176">
    <property type="entry name" value="SNF2-rel_dom"/>
    <property type="match status" value="1"/>
</dbReference>
<feature type="region of interest" description="Disordered" evidence="10">
    <location>
        <begin position="1"/>
        <end position="102"/>
    </location>
</feature>
<evidence type="ECO:0000256" key="9">
    <source>
        <dbReference type="PROSITE-ProRule" id="PRU00175"/>
    </source>
</evidence>
<feature type="domain" description="Helicase ATP-binding" evidence="12">
    <location>
        <begin position="422"/>
        <end position="640"/>
    </location>
</feature>
<dbReference type="Gene3D" id="3.40.50.10810">
    <property type="entry name" value="Tandem AAA-ATPase domain"/>
    <property type="match status" value="1"/>
</dbReference>
<evidence type="ECO:0000256" key="3">
    <source>
        <dbReference type="ARBA" id="ARBA00022741"/>
    </source>
</evidence>
<keyword evidence="2" id="KW-0479">Metal-binding</keyword>
<feature type="domain" description="Helicase C-terminal" evidence="13">
    <location>
        <begin position="896"/>
        <end position="1055"/>
    </location>
</feature>
<feature type="region of interest" description="Disordered" evidence="10">
    <location>
        <begin position="869"/>
        <end position="889"/>
    </location>
</feature>
<keyword evidence="15" id="KW-1185">Reference proteome</keyword>
<feature type="region of interest" description="Disordered" evidence="10">
    <location>
        <begin position="146"/>
        <end position="209"/>
    </location>
</feature>
<dbReference type="OrthoDB" id="448448at2759"/>
<dbReference type="InParanoid" id="A0A163MTD8"/>
<feature type="compositionally biased region" description="Low complexity" evidence="10">
    <location>
        <begin position="153"/>
        <end position="176"/>
    </location>
</feature>
<dbReference type="PANTHER" id="PTHR45626">
    <property type="entry name" value="TRANSCRIPTION TERMINATION FACTOR 2-RELATED"/>
    <property type="match status" value="1"/>
</dbReference>
<evidence type="ECO:0000256" key="5">
    <source>
        <dbReference type="ARBA" id="ARBA00022801"/>
    </source>
</evidence>
<dbReference type="InterPro" id="IPR049730">
    <property type="entry name" value="SNF2/RAD54-like_C"/>
</dbReference>
<dbReference type="Proteomes" id="UP000078561">
    <property type="component" value="Unassembled WGS sequence"/>
</dbReference>
<evidence type="ECO:0000259" key="11">
    <source>
        <dbReference type="PROSITE" id="PS50089"/>
    </source>
</evidence>
<keyword evidence="7" id="KW-0862">Zinc</keyword>
<dbReference type="PROSITE" id="PS51194">
    <property type="entry name" value="HELICASE_CTER"/>
    <property type="match status" value="1"/>
</dbReference>
<dbReference type="GO" id="GO:0008094">
    <property type="term" value="F:ATP-dependent activity, acting on DNA"/>
    <property type="evidence" value="ECO:0007669"/>
    <property type="project" value="TreeGrafter"/>
</dbReference>
<dbReference type="CDD" id="cd18008">
    <property type="entry name" value="DEXDc_SHPRH-like"/>
    <property type="match status" value="1"/>
</dbReference>
<comment type="similarity">
    <text evidence="1">Belongs to the SNF2/RAD54 helicase family.</text>
</comment>
<feature type="region of interest" description="Disordered" evidence="10">
    <location>
        <begin position="345"/>
        <end position="371"/>
    </location>
</feature>
<evidence type="ECO:0000256" key="10">
    <source>
        <dbReference type="SAM" id="MobiDB-lite"/>
    </source>
</evidence>
<gene>
    <name evidence="14" type="primary">ABSGL_14144.1 scaffold 14385</name>
</gene>
<evidence type="ECO:0000256" key="7">
    <source>
        <dbReference type="ARBA" id="ARBA00022833"/>
    </source>
</evidence>
<dbReference type="InterPro" id="IPR014001">
    <property type="entry name" value="Helicase_ATP-bd"/>
</dbReference>
<dbReference type="PANTHER" id="PTHR45626:SF16">
    <property type="entry name" value="ATP-DEPENDENT HELICASE ULS1"/>
    <property type="match status" value="1"/>
</dbReference>
<feature type="domain" description="RING-type" evidence="11">
    <location>
        <begin position="798"/>
        <end position="843"/>
    </location>
</feature>
<evidence type="ECO:0000256" key="1">
    <source>
        <dbReference type="ARBA" id="ARBA00007025"/>
    </source>
</evidence>
<dbReference type="EMBL" id="LT554895">
    <property type="protein sequence ID" value="SAM08481.1"/>
    <property type="molecule type" value="Genomic_DNA"/>
</dbReference>
<dbReference type="InterPro" id="IPR038718">
    <property type="entry name" value="SNF2-like_sf"/>
</dbReference>
<dbReference type="GO" id="GO:0000724">
    <property type="term" value="P:double-strand break repair via homologous recombination"/>
    <property type="evidence" value="ECO:0007669"/>
    <property type="project" value="TreeGrafter"/>
</dbReference>
<evidence type="ECO:0000259" key="12">
    <source>
        <dbReference type="PROSITE" id="PS51192"/>
    </source>
</evidence>
<sequence>MDSDWDNSVGETFLDSFGGPSPSSPTIRRQDSDYFTADANPLDIETDEDDDDDFCLDLTATPQNNDTTTTDSGGTGSNSTPPVESDTTPANDPLDWLNDDGISEEQLVAMGIDVAEIRAQKEIERRLEDEARQLAFAQRLQDEINSGVAEGNSSSSSTQPTAAAAAAATPSASSQSNGKQPSRNLPSYFGYPESSSSSANKRPKLEHGTMDNTANHAAESSSSALIRTASPSLDQVYMIESDDDLVDLTTENGFNTNNAISLLDDDPPGPHYYNLGEEYDDGNDYDSDGDLVKDDPMSFGDFSAEAIFQQLQLIRQRRDAQERYGITMNPLAGTHFEHTALPFGFAGVPRPNASKSTKPPQPTPSHIPENWTPQQAEDELRELLASINDEEPPPPESRVGTPEGLTINLLEHQKVGFQWMSRQETSTNKGGLLADDMGLGKTVQAMAIIVSRRCQNAAELPDPMSISIRSSKRRMDPFKVKTTLVVCPVSLMEQWAQEIRYKTENLTVHIHHGSRKFTSPYEVANFDGNYPTDWMNPYSLALLFSLSLSLSLSYHLVVITSYHTITAEYPEDSSGGYTTFNPLIFHRVILDEAHSIKNRITRSAKACFRIDATYRWCLTATPIQNKLEELFSLIYFLRIRPYCDWITFRDEIVKPMKHGNSRRVLRKVQLILKAIAIRRSKKAEIDGRPILNLPDRNIHFTHVDFPAEERQFYNFVDSRVQARFDQYVQTGTVMQNYSSVLVLLLRLRQACLHHSLTKVEKPTLKNDEDKQTESAEGLDQKVVERLINDKEQLESAECPICMDTADEPRIIADCGHILCQECLSAYMTSGNDYGGTKTCPQCRGVLIMEKTVSVAIFIKIHLPELAAEQQEAAEQDEAEEAAEPKPAFDSSQKIDTMLEILLKTREDSHGCDKTIIFSQFTTMLDVMERPLQVNGFKFGRYDGGMSLPERTRVIEQFHNDPAMEVLIVSTKCGSLGLNLTVANRVILMDVWWNPALENQAIDRVHRIGQTKTVEVHRLFINDTVEDRILELQRKKQQIADGALGEGGAEKLGRLDLQDMLYLFRGGPVPGGNSALPDNSL</sequence>
<dbReference type="GO" id="GO:0005524">
    <property type="term" value="F:ATP binding"/>
    <property type="evidence" value="ECO:0007669"/>
    <property type="project" value="UniProtKB-KW"/>
</dbReference>
<dbReference type="GO" id="GO:0005634">
    <property type="term" value="C:nucleus"/>
    <property type="evidence" value="ECO:0007669"/>
    <property type="project" value="TreeGrafter"/>
</dbReference>
<dbReference type="InterPro" id="IPR013083">
    <property type="entry name" value="Znf_RING/FYVE/PHD"/>
</dbReference>
<dbReference type="AlphaFoldDB" id="A0A163MTD8"/>
<proteinExistence type="inferred from homology"/>
<dbReference type="SMART" id="SM00184">
    <property type="entry name" value="RING"/>
    <property type="match status" value="1"/>
</dbReference>
<dbReference type="InterPro" id="IPR001841">
    <property type="entry name" value="Znf_RING"/>
</dbReference>
<dbReference type="InterPro" id="IPR000330">
    <property type="entry name" value="SNF2_N"/>
</dbReference>
<evidence type="ECO:0000259" key="13">
    <source>
        <dbReference type="PROSITE" id="PS51194"/>
    </source>
</evidence>
<protein>
    <recommendedName>
        <fullName evidence="16">RING-type domain-containing protein</fullName>
    </recommendedName>
</protein>
<dbReference type="SUPFAM" id="SSF52540">
    <property type="entry name" value="P-loop containing nucleoside triphosphate hydrolases"/>
    <property type="match status" value="2"/>
</dbReference>
<reference evidence="14" key="1">
    <citation type="submission" date="2016-04" db="EMBL/GenBank/DDBJ databases">
        <authorList>
            <person name="Evans L.H."/>
            <person name="Alamgir A."/>
            <person name="Owens N."/>
            <person name="Weber N.D."/>
            <person name="Virtaneva K."/>
            <person name="Barbian K."/>
            <person name="Babar A."/>
            <person name="Rosenke K."/>
        </authorList>
    </citation>
    <scope>NUCLEOTIDE SEQUENCE [LARGE SCALE GENOMIC DNA]</scope>
    <source>
        <strain evidence="14">CBS 101.48</strain>
    </source>
</reference>
<accession>A0A163MTD8</accession>
<dbReference type="GO" id="GO:0004386">
    <property type="term" value="F:helicase activity"/>
    <property type="evidence" value="ECO:0007669"/>
    <property type="project" value="UniProtKB-KW"/>
</dbReference>
<dbReference type="InterPro" id="IPR017907">
    <property type="entry name" value="Znf_RING_CS"/>
</dbReference>
<dbReference type="PROSITE" id="PS51192">
    <property type="entry name" value="HELICASE_ATP_BIND_1"/>
    <property type="match status" value="1"/>
</dbReference>
<dbReference type="PROSITE" id="PS00518">
    <property type="entry name" value="ZF_RING_1"/>
    <property type="match status" value="1"/>
</dbReference>
<dbReference type="CDD" id="cd18793">
    <property type="entry name" value="SF2_C_SNF"/>
    <property type="match status" value="1"/>
</dbReference>
<dbReference type="Pfam" id="PF00271">
    <property type="entry name" value="Helicase_C"/>
    <property type="match status" value="1"/>
</dbReference>